<feature type="signal peptide" evidence="2">
    <location>
        <begin position="1"/>
        <end position="23"/>
    </location>
</feature>
<keyword evidence="1 2" id="KW-0732">Signal</keyword>
<gene>
    <name evidence="5" type="primary">LOC107005930</name>
</gene>
<accession>A0ABM1FQ65</accession>
<dbReference type="InterPro" id="IPR008502">
    <property type="entry name" value="Prolamin-like"/>
</dbReference>
<evidence type="ECO:0000256" key="1">
    <source>
        <dbReference type="ARBA" id="ARBA00022729"/>
    </source>
</evidence>
<dbReference type="PANTHER" id="PTHR31181">
    <property type="entry name" value="EGG CELL-SECRETED PROTEIN 1.4"/>
    <property type="match status" value="1"/>
</dbReference>
<evidence type="ECO:0000259" key="3">
    <source>
        <dbReference type="Pfam" id="PF05617"/>
    </source>
</evidence>
<proteinExistence type="predicted"/>
<feature type="chain" id="PRO_5047355867" evidence="2">
    <location>
        <begin position="24"/>
        <end position="113"/>
    </location>
</feature>
<dbReference type="Proteomes" id="UP000694930">
    <property type="component" value="Chromosome 12"/>
</dbReference>
<dbReference type="Pfam" id="PF05617">
    <property type="entry name" value="Prolamin_like"/>
    <property type="match status" value="1"/>
</dbReference>
<reference evidence="5" key="2">
    <citation type="submission" date="2025-08" db="UniProtKB">
        <authorList>
            <consortium name="RefSeq"/>
        </authorList>
    </citation>
    <scope>IDENTIFICATION</scope>
</reference>
<evidence type="ECO:0000313" key="4">
    <source>
        <dbReference type="Proteomes" id="UP000694930"/>
    </source>
</evidence>
<dbReference type="GeneID" id="107005930"/>
<feature type="domain" description="Prolamin-like" evidence="3">
    <location>
        <begin position="50"/>
        <end position="112"/>
    </location>
</feature>
<reference evidence="4" key="1">
    <citation type="journal article" date="2014" name="Nat. Genet.">
        <title>The genome of the stress-tolerant wild tomato species Solanum pennellii.</title>
        <authorList>
            <person name="Bolger A."/>
            <person name="Scossa F."/>
            <person name="Bolger M.E."/>
            <person name="Lanz C."/>
            <person name="Maumus F."/>
            <person name="Tohge T."/>
            <person name="Quesneville H."/>
            <person name="Alseekh S."/>
            <person name="Sorensen I."/>
            <person name="Lichtenstein G."/>
            <person name="Fich E.A."/>
            <person name="Conte M."/>
            <person name="Keller H."/>
            <person name="Schneeberger K."/>
            <person name="Schwacke R."/>
            <person name="Ofner I."/>
            <person name="Vrebalov J."/>
            <person name="Xu Y."/>
            <person name="Osorio S."/>
            <person name="Aflitos S.A."/>
            <person name="Schijlen E."/>
            <person name="Jimenez-Gomez J.M."/>
            <person name="Ryngajllo M."/>
            <person name="Kimura S."/>
            <person name="Kumar R."/>
            <person name="Koenig D."/>
            <person name="Headland L.R."/>
            <person name="Maloof J.N."/>
            <person name="Sinha N."/>
            <person name="van Ham R.C."/>
            <person name="Lankhorst R.K."/>
            <person name="Mao L."/>
            <person name="Vogel A."/>
            <person name="Arsova B."/>
            <person name="Panstruga R."/>
            <person name="Fei Z."/>
            <person name="Rose J.K."/>
            <person name="Zamir D."/>
            <person name="Carrari F."/>
            <person name="Giovannoni J.J."/>
            <person name="Weigel D."/>
            <person name="Usadel B."/>
            <person name="Fernie A.R."/>
        </authorList>
    </citation>
    <scope>NUCLEOTIDE SEQUENCE [LARGE SCALE GENOMIC DNA]</scope>
    <source>
        <strain evidence="4">cv. LA0716</strain>
    </source>
</reference>
<evidence type="ECO:0000313" key="5">
    <source>
        <dbReference type="RefSeq" id="XP_015060061.1"/>
    </source>
</evidence>
<sequence length="113" mass="12222">MTSSKALYSTMLISLLSISIVNAQFFDGLLPNFGGLLPNFGGLGPDSITTCLTSVNDVPNCVDEIITSFLSVQPHLIGPQCCEAALDISDECWPNIFPFNPFFPQAIRSFCSK</sequence>
<dbReference type="PANTHER" id="PTHR31181:SF67">
    <property type="entry name" value="PROLAMIN-LIKE PROTEIN (DUF1278)"/>
    <property type="match status" value="1"/>
</dbReference>
<evidence type="ECO:0000256" key="2">
    <source>
        <dbReference type="SAM" id="SignalP"/>
    </source>
</evidence>
<organism evidence="4 5">
    <name type="scientific">Solanum pennellii</name>
    <name type="common">Tomato</name>
    <name type="synonym">Lycopersicon pennellii</name>
    <dbReference type="NCBI Taxonomy" id="28526"/>
    <lineage>
        <taxon>Eukaryota</taxon>
        <taxon>Viridiplantae</taxon>
        <taxon>Streptophyta</taxon>
        <taxon>Embryophyta</taxon>
        <taxon>Tracheophyta</taxon>
        <taxon>Spermatophyta</taxon>
        <taxon>Magnoliopsida</taxon>
        <taxon>eudicotyledons</taxon>
        <taxon>Gunneridae</taxon>
        <taxon>Pentapetalae</taxon>
        <taxon>asterids</taxon>
        <taxon>lamiids</taxon>
        <taxon>Solanales</taxon>
        <taxon>Solanaceae</taxon>
        <taxon>Solanoideae</taxon>
        <taxon>Solaneae</taxon>
        <taxon>Solanum</taxon>
        <taxon>Solanum subgen. Lycopersicon</taxon>
    </lineage>
</organism>
<dbReference type="RefSeq" id="XP_015060061.1">
    <property type="nucleotide sequence ID" value="XM_015204575.1"/>
</dbReference>
<protein>
    <submittedName>
        <fullName evidence="5">Uncharacterized protein LOC107005930</fullName>
    </submittedName>
</protein>
<name>A0ABM1FQ65_SOLPN</name>
<keyword evidence="4" id="KW-1185">Reference proteome</keyword>